<protein>
    <submittedName>
        <fullName evidence="2">Uncharacterized protein</fullName>
    </submittedName>
</protein>
<gene>
    <name evidence="2" type="ORF">DPMN_103771</name>
</gene>
<feature type="transmembrane region" description="Helical" evidence="1">
    <location>
        <begin position="6"/>
        <end position="25"/>
    </location>
</feature>
<dbReference type="Proteomes" id="UP000828390">
    <property type="component" value="Unassembled WGS sequence"/>
</dbReference>
<organism evidence="2 3">
    <name type="scientific">Dreissena polymorpha</name>
    <name type="common">Zebra mussel</name>
    <name type="synonym">Mytilus polymorpha</name>
    <dbReference type="NCBI Taxonomy" id="45954"/>
    <lineage>
        <taxon>Eukaryota</taxon>
        <taxon>Metazoa</taxon>
        <taxon>Spiralia</taxon>
        <taxon>Lophotrochozoa</taxon>
        <taxon>Mollusca</taxon>
        <taxon>Bivalvia</taxon>
        <taxon>Autobranchia</taxon>
        <taxon>Heteroconchia</taxon>
        <taxon>Euheterodonta</taxon>
        <taxon>Imparidentia</taxon>
        <taxon>Neoheterodontei</taxon>
        <taxon>Myida</taxon>
        <taxon>Dreissenoidea</taxon>
        <taxon>Dreissenidae</taxon>
        <taxon>Dreissena</taxon>
    </lineage>
</organism>
<proteinExistence type="predicted"/>
<keyword evidence="3" id="KW-1185">Reference proteome</keyword>
<keyword evidence="1" id="KW-0472">Membrane</keyword>
<keyword evidence="1" id="KW-0812">Transmembrane</keyword>
<comment type="caution">
    <text evidence="2">The sequence shown here is derived from an EMBL/GenBank/DDBJ whole genome shotgun (WGS) entry which is preliminary data.</text>
</comment>
<reference evidence="2" key="1">
    <citation type="journal article" date="2019" name="bioRxiv">
        <title>The Genome of the Zebra Mussel, Dreissena polymorpha: A Resource for Invasive Species Research.</title>
        <authorList>
            <person name="McCartney M.A."/>
            <person name="Auch B."/>
            <person name="Kono T."/>
            <person name="Mallez S."/>
            <person name="Zhang Y."/>
            <person name="Obille A."/>
            <person name="Becker A."/>
            <person name="Abrahante J.E."/>
            <person name="Garbe J."/>
            <person name="Badalamenti J.P."/>
            <person name="Herman A."/>
            <person name="Mangelson H."/>
            <person name="Liachko I."/>
            <person name="Sullivan S."/>
            <person name="Sone E.D."/>
            <person name="Koren S."/>
            <person name="Silverstein K.A.T."/>
            <person name="Beckman K.B."/>
            <person name="Gohl D.M."/>
        </authorList>
    </citation>
    <scope>NUCLEOTIDE SEQUENCE</scope>
    <source>
        <strain evidence="2">Duluth1</strain>
        <tissue evidence="2">Whole animal</tissue>
    </source>
</reference>
<keyword evidence="1" id="KW-1133">Transmembrane helix</keyword>
<dbReference type="AlphaFoldDB" id="A0A9D4K2H2"/>
<evidence type="ECO:0000256" key="1">
    <source>
        <dbReference type="SAM" id="Phobius"/>
    </source>
</evidence>
<evidence type="ECO:0000313" key="3">
    <source>
        <dbReference type="Proteomes" id="UP000828390"/>
    </source>
</evidence>
<dbReference type="EMBL" id="JAIWYP010000004">
    <property type="protein sequence ID" value="KAH3830527.1"/>
    <property type="molecule type" value="Genomic_DNA"/>
</dbReference>
<reference evidence="2" key="2">
    <citation type="submission" date="2020-11" db="EMBL/GenBank/DDBJ databases">
        <authorList>
            <person name="McCartney M.A."/>
            <person name="Auch B."/>
            <person name="Kono T."/>
            <person name="Mallez S."/>
            <person name="Becker A."/>
            <person name="Gohl D.M."/>
            <person name="Silverstein K.A.T."/>
            <person name="Koren S."/>
            <person name="Bechman K.B."/>
            <person name="Herman A."/>
            <person name="Abrahante J.E."/>
            <person name="Garbe J."/>
        </authorList>
    </citation>
    <scope>NUCLEOTIDE SEQUENCE</scope>
    <source>
        <strain evidence="2">Duluth1</strain>
        <tissue evidence="2">Whole animal</tissue>
    </source>
</reference>
<name>A0A9D4K2H2_DREPO</name>
<evidence type="ECO:0000313" key="2">
    <source>
        <dbReference type="EMBL" id="KAH3830527.1"/>
    </source>
</evidence>
<sequence length="50" mass="5770">MLARFWYISVVLVHSAIPIEAYIVMAGTSHCFDYSQSVKSRNGMLRNKMF</sequence>
<accession>A0A9D4K2H2</accession>